<name>A0A8S0PVB7_OLEEU</name>
<evidence type="ECO:0000256" key="3">
    <source>
        <dbReference type="ARBA" id="ARBA00022525"/>
    </source>
</evidence>
<dbReference type="PANTHER" id="PTHR21495">
    <property type="entry name" value="NUCLEOPORIN-RELATED"/>
    <property type="match status" value="1"/>
</dbReference>
<dbReference type="GO" id="GO:0009699">
    <property type="term" value="P:phenylpropanoid biosynthetic process"/>
    <property type="evidence" value="ECO:0007669"/>
    <property type="project" value="UniProtKB-ARBA"/>
</dbReference>
<comment type="function">
    <text evidence="4">Dirigent proteins impart stereoselectivity on the phenoxy radical-coupling reaction, yielding optically active lignans from two molecules of coniferyl alcohol in the biosynthesis of lignans, flavonolignans, and alkaloids and thus plays a central role in plant secondary metabolism.</text>
</comment>
<dbReference type="EMBL" id="CACTIH010000254">
    <property type="protein sequence ID" value="CAA2958134.1"/>
    <property type="molecule type" value="Genomic_DNA"/>
</dbReference>
<dbReference type="AlphaFoldDB" id="A0A8S0PVB7"/>
<sequence>MGRKCIISVLYAILIAGIAMPVVPAIDKRPVAVDRWFKKLPHAKEKLTKLHFFFHDVVSGKNTTVVRVAESKATAKSPTVFGAVFVMDDPLTEGPEPDSKIVGRAQGIYSPASMEEICFLMTLNFVFTNGQYNGSSLSVVGHNAIFNKYREMPILGGSGHFRLARGIATAKTYLISDSGNAIVEYNVMVLHY</sequence>
<protein>
    <recommendedName>
        <fullName evidence="4">Dirigent protein</fullName>
    </recommendedName>
</protein>
<keyword evidence="6" id="KW-1185">Reference proteome</keyword>
<gene>
    <name evidence="5" type="ORF">OLEA9_A037145</name>
</gene>
<evidence type="ECO:0000313" key="5">
    <source>
        <dbReference type="EMBL" id="CAA2958134.1"/>
    </source>
</evidence>
<comment type="caution">
    <text evidence="5">The sequence shown here is derived from an EMBL/GenBank/DDBJ whole genome shotgun (WGS) entry which is preliminary data.</text>
</comment>
<evidence type="ECO:0000256" key="4">
    <source>
        <dbReference type="RuleBase" id="RU363099"/>
    </source>
</evidence>
<proteinExistence type="inferred from homology"/>
<comment type="similarity">
    <text evidence="1 4">Belongs to the plant dirigent protein family.</text>
</comment>
<keyword evidence="4" id="KW-0052">Apoplast</keyword>
<organism evidence="5 6">
    <name type="scientific">Olea europaea subsp. europaea</name>
    <dbReference type="NCBI Taxonomy" id="158383"/>
    <lineage>
        <taxon>Eukaryota</taxon>
        <taxon>Viridiplantae</taxon>
        <taxon>Streptophyta</taxon>
        <taxon>Embryophyta</taxon>
        <taxon>Tracheophyta</taxon>
        <taxon>Spermatophyta</taxon>
        <taxon>Magnoliopsida</taxon>
        <taxon>eudicotyledons</taxon>
        <taxon>Gunneridae</taxon>
        <taxon>Pentapetalae</taxon>
        <taxon>asterids</taxon>
        <taxon>lamiids</taxon>
        <taxon>Lamiales</taxon>
        <taxon>Oleaceae</taxon>
        <taxon>Oleeae</taxon>
        <taxon>Olea</taxon>
    </lineage>
</organism>
<accession>A0A8S0PVB7</accession>
<dbReference type="Gene3D" id="2.40.480.10">
    <property type="entry name" value="Allene oxide cyclase-like"/>
    <property type="match status" value="1"/>
</dbReference>
<dbReference type="Gramene" id="OE9A037145T1">
    <property type="protein sequence ID" value="OE9A037145C1"/>
    <property type="gene ID" value="OE9A037145"/>
</dbReference>
<comment type="subunit">
    <text evidence="2 4">Homodimer.</text>
</comment>
<dbReference type="OrthoDB" id="1864232at2759"/>
<dbReference type="Pfam" id="PF03018">
    <property type="entry name" value="Dirigent"/>
    <property type="match status" value="1"/>
</dbReference>
<evidence type="ECO:0000313" key="6">
    <source>
        <dbReference type="Proteomes" id="UP000594638"/>
    </source>
</evidence>
<reference evidence="5 6" key="1">
    <citation type="submission" date="2019-12" db="EMBL/GenBank/DDBJ databases">
        <authorList>
            <person name="Alioto T."/>
            <person name="Alioto T."/>
            <person name="Gomez Garrido J."/>
        </authorList>
    </citation>
    <scope>NUCLEOTIDE SEQUENCE [LARGE SCALE GENOMIC DNA]</scope>
</reference>
<evidence type="ECO:0000256" key="1">
    <source>
        <dbReference type="ARBA" id="ARBA00010746"/>
    </source>
</evidence>
<evidence type="ECO:0000256" key="2">
    <source>
        <dbReference type="ARBA" id="ARBA00011738"/>
    </source>
</evidence>
<dbReference type="GO" id="GO:0048046">
    <property type="term" value="C:apoplast"/>
    <property type="evidence" value="ECO:0007669"/>
    <property type="project" value="UniProtKB-SubCell"/>
</dbReference>
<comment type="subcellular location">
    <subcellularLocation>
        <location evidence="4">Secreted</location>
        <location evidence="4">Extracellular space</location>
        <location evidence="4">Apoplast</location>
    </subcellularLocation>
</comment>
<keyword evidence="3 4" id="KW-0964">Secreted</keyword>
<dbReference type="InterPro" id="IPR044859">
    <property type="entry name" value="Allene_oxi_cyc_Dirigent"/>
</dbReference>
<dbReference type="InterPro" id="IPR004265">
    <property type="entry name" value="Dirigent"/>
</dbReference>
<dbReference type="Proteomes" id="UP000594638">
    <property type="component" value="Unassembled WGS sequence"/>
</dbReference>